<dbReference type="InterPro" id="IPR036175">
    <property type="entry name" value="Sec23/24_helical_dom_sf"/>
</dbReference>
<comment type="subcellular location">
    <subcellularLocation>
        <location evidence="1">Cytoplasmic vesicle</location>
        <location evidence="1">COPII-coated vesicle membrane</location>
        <topology evidence="1">Peripheral membrane protein</topology>
        <orientation evidence="1">Cytoplasmic side</orientation>
    </subcellularLocation>
    <subcellularLocation>
        <location evidence="3">Endoplasmic reticulum membrane</location>
        <topology evidence="3">Peripheral membrane protein</topology>
        <orientation evidence="3">Cytoplasmic side</orientation>
    </subcellularLocation>
    <subcellularLocation>
        <location evidence="2">Golgi apparatus membrane</location>
    </subcellularLocation>
</comment>
<accession>A0A813QVA4</accession>
<dbReference type="InterPro" id="IPR036465">
    <property type="entry name" value="vWFA_dom_sf"/>
</dbReference>
<feature type="region of interest" description="Disordered" evidence="13">
    <location>
        <begin position="70"/>
        <end position="94"/>
    </location>
</feature>
<dbReference type="Gene3D" id="3.40.50.410">
    <property type="entry name" value="von Willebrand factor, type A domain"/>
    <property type="match status" value="1"/>
</dbReference>
<dbReference type="InterPro" id="IPR006896">
    <property type="entry name" value="Sec23/24_trunk_dom"/>
</dbReference>
<dbReference type="InterPro" id="IPR006900">
    <property type="entry name" value="Sec23/24_helical_dom"/>
</dbReference>
<dbReference type="InterPro" id="IPR012990">
    <property type="entry name" value="Beta-sandwich_Sec23_24"/>
</dbReference>
<feature type="compositionally biased region" description="Polar residues" evidence="13">
    <location>
        <begin position="232"/>
        <end position="242"/>
    </location>
</feature>
<keyword evidence="11" id="KW-0472">Membrane</keyword>
<feature type="domain" description="Gelsolin-like" evidence="14">
    <location>
        <begin position="994"/>
        <end position="1065"/>
    </location>
</feature>
<keyword evidence="7" id="KW-0256">Endoplasmic reticulum</keyword>
<feature type="domain" description="Zinc finger Sec23/Sec24-type" evidence="15">
    <location>
        <begin position="453"/>
        <end position="490"/>
    </location>
</feature>
<dbReference type="Gene3D" id="2.30.30.380">
    <property type="entry name" value="Zn-finger domain of Sec23/24"/>
    <property type="match status" value="1"/>
</dbReference>
<dbReference type="GO" id="GO:0008270">
    <property type="term" value="F:zinc ion binding"/>
    <property type="evidence" value="ECO:0007669"/>
    <property type="project" value="InterPro"/>
</dbReference>
<dbReference type="AlphaFoldDB" id="A0A813QVA4"/>
<dbReference type="GO" id="GO:0000139">
    <property type="term" value="C:Golgi membrane"/>
    <property type="evidence" value="ECO:0007669"/>
    <property type="project" value="UniProtKB-SubCell"/>
</dbReference>
<dbReference type="GO" id="GO:0006886">
    <property type="term" value="P:intracellular protein transport"/>
    <property type="evidence" value="ECO:0007669"/>
    <property type="project" value="InterPro"/>
</dbReference>
<dbReference type="InterPro" id="IPR036180">
    <property type="entry name" value="Gelsolin-like_dom_sf"/>
</dbReference>
<dbReference type="Gene3D" id="2.60.40.1670">
    <property type="entry name" value="beta-sandwich domain of Sec23/24"/>
    <property type="match status" value="1"/>
</dbReference>
<dbReference type="Proteomes" id="UP000663877">
    <property type="component" value="Unassembled WGS sequence"/>
</dbReference>
<dbReference type="SUPFAM" id="SSF53300">
    <property type="entry name" value="vWA-like"/>
    <property type="match status" value="1"/>
</dbReference>
<reference evidence="19" key="1">
    <citation type="submission" date="2021-02" db="EMBL/GenBank/DDBJ databases">
        <authorList>
            <person name="Nowell W R."/>
        </authorList>
    </citation>
    <scope>NUCLEOTIDE SEQUENCE</scope>
</reference>
<feature type="region of interest" description="Disordered" evidence="13">
    <location>
        <begin position="1"/>
        <end position="47"/>
    </location>
</feature>
<comment type="similarity">
    <text evidence="4">Belongs to the SEC23/SEC24 family. SEC24 subfamily.</text>
</comment>
<dbReference type="Pfam" id="PF04811">
    <property type="entry name" value="Sec23_trunk"/>
    <property type="match status" value="1"/>
</dbReference>
<dbReference type="Gene3D" id="3.40.20.10">
    <property type="entry name" value="Severin"/>
    <property type="match status" value="1"/>
</dbReference>
<name>A0A813QVA4_9BILA</name>
<evidence type="ECO:0000256" key="2">
    <source>
        <dbReference type="ARBA" id="ARBA00004394"/>
    </source>
</evidence>
<evidence type="ECO:0000313" key="20">
    <source>
        <dbReference type="Proteomes" id="UP000663877"/>
    </source>
</evidence>
<evidence type="ECO:0000256" key="8">
    <source>
        <dbReference type="ARBA" id="ARBA00022892"/>
    </source>
</evidence>
<dbReference type="SUPFAM" id="SSF81811">
    <property type="entry name" value="Helical domain of Sec23/24"/>
    <property type="match status" value="1"/>
</dbReference>
<dbReference type="InterPro" id="IPR050550">
    <property type="entry name" value="SEC23_SEC24_subfamily"/>
</dbReference>
<evidence type="ECO:0000256" key="12">
    <source>
        <dbReference type="ARBA" id="ARBA00023329"/>
    </source>
</evidence>
<evidence type="ECO:0000256" key="5">
    <source>
        <dbReference type="ARBA" id="ARBA00022448"/>
    </source>
</evidence>
<feature type="domain" description="Sec23/Sec24 trunk" evidence="16">
    <location>
        <begin position="526"/>
        <end position="764"/>
    </location>
</feature>
<evidence type="ECO:0000313" key="19">
    <source>
        <dbReference type="EMBL" id="CAF0772555.1"/>
    </source>
</evidence>
<gene>
    <name evidence="19" type="ORF">BJG266_LOCUS3657</name>
</gene>
<evidence type="ECO:0000256" key="9">
    <source>
        <dbReference type="ARBA" id="ARBA00022927"/>
    </source>
</evidence>
<feature type="compositionally biased region" description="Pro residues" evidence="13">
    <location>
        <begin position="1"/>
        <end position="12"/>
    </location>
</feature>
<dbReference type="InterPro" id="IPR029006">
    <property type="entry name" value="ADF-H/Gelsolin-like_dom_sf"/>
</dbReference>
<proteinExistence type="inferred from homology"/>
<dbReference type="SUPFAM" id="SSF82754">
    <property type="entry name" value="C-terminal, gelsolin-like domain of Sec23/24"/>
    <property type="match status" value="1"/>
</dbReference>
<keyword evidence="5" id="KW-0813">Transport</keyword>
<dbReference type="EMBL" id="CAJNOI010000008">
    <property type="protein sequence ID" value="CAF0772555.1"/>
    <property type="molecule type" value="Genomic_DNA"/>
</dbReference>
<dbReference type="PANTHER" id="PTHR13803:SF39">
    <property type="entry name" value="SECRETORY 24AB, ISOFORM A"/>
    <property type="match status" value="1"/>
</dbReference>
<keyword evidence="6" id="KW-0963">Cytoplasm</keyword>
<evidence type="ECO:0000256" key="1">
    <source>
        <dbReference type="ARBA" id="ARBA00004299"/>
    </source>
</evidence>
<evidence type="ECO:0000259" key="17">
    <source>
        <dbReference type="Pfam" id="PF04815"/>
    </source>
</evidence>
<dbReference type="InterPro" id="IPR006895">
    <property type="entry name" value="Znf_Sec23_Sec24"/>
</dbReference>
<dbReference type="GO" id="GO:0030127">
    <property type="term" value="C:COPII vesicle coat"/>
    <property type="evidence" value="ECO:0007669"/>
    <property type="project" value="InterPro"/>
</dbReference>
<dbReference type="Pfam" id="PF00626">
    <property type="entry name" value="Gelsolin"/>
    <property type="match status" value="1"/>
</dbReference>
<evidence type="ECO:0000259" key="16">
    <source>
        <dbReference type="Pfam" id="PF04811"/>
    </source>
</evidence>
<evidence type="ECO:0000256" key="7">
    <source>
        <dbReference type="ARBA" id="ARBA00022824"/>
    </source>
</evidence>
<evidence type="ECO:0000256" key="4">
    <source>
        <dbReference type="ARBA" id="ARBA00008334"/>
    </source>
</evidence>
<feature type="domain" description="Sec23/Sec24 beta-sandwich" evidence="18">
    <location>
        <begin position="769"/>
        <end position="853"/>
    </location>
</feature>
<dbReference type="GO" id="GO:0090110">
    <property type="term" value="P:COPII-coated vesicle cargo loading"/>
    <property type="evidence" value="ECO:0007669"/>
    <property type="project" value="TreeGrafter"/>
</dbReference>
<dbReference type="GO" id="GO:0005789">
    <property type="term" value="C:endoplasmic reticulum membrane"/>
    <property type="evidence" value="ECO:0007669"/>
    <property type="project" value="UniProtKB-SubCell"/>
</dbReference>
<dbReference type="PANTHER" id="PTHR13803">
    <property type="entry name" value="SEC24-RELATED PROTEIN"/>
    <property type="match status" value="1"/>
</dbReference>
<dbReference type="GO" id="GO:0000149">
    <property type="term" value="F:SNARE binding"/>
    <property type="evidence" value="ECO:0007669"/>
    <property type="project" value="TreeGrafter"/>
</dbReference>
<evidence type="ECO:0000256" key="13">
    <source>
        <dbReference type="SAM" id="MobiDB-lite"/>
    </source>
</evidence>
<dbReference type="GO" id="GO:0070971">
    <property type="term" value="C:endoplasmic reticulum exit site"/>
    <property type="evidence" value="ECO:0007669"/>
    <property type="project" value="TreeGrafter"/>
</dbReference>
<keyword evidence="10" id="KW-0333">Golgi apparatus</keyword>
<evidence type="ECO:0000256" key="11">
    <source>
        <dbReference type="ARBA" id="ARBA00023136"/>
    </source>
</evidence>
<dbReference type="Pfam" id="PF04815">
    <property type="entry name" value="Sec23_helical"/>
    <property type="match status" value="1"/>
</dbReference>
<keyword evidence="8" id="KW-0931">ER-Golgi transport</keyword>
<dbReference type="InterPro" id="IPR036174">
    <property type="entry name" value="Znf_Sec23_Sec24_sf"/>
</dbReference>
<evidence type="ECO:0000256" key="3">
    <source>
        <dbReference type="ARBA" id="ARBA00004397"/>
    </source>
</evidence>
<evidence type="ECO:0000256" key="6">
    <source>
        <dbReference type="ARBA" id="ARBA00022490"/>
    </source>
</evidence>
<dbReference type="Pfam" id="PF04810">
    <property type="entry name" value="zf-Sec23_Sec24"/>
    <property type="match status" value="1"/>
</dbReference>
<dbReference type="Pfam" id="PF08033">
    <property type="entry name" value="Sec23_BS"/>
    <property type="match status" value="1"/>
</dbReference>
<comment type="caution">
    <text evidence="19">The sequence shown here is derived from an EMBL/GenBank/DDBJ whole genome shotgun (WGS) entry which is preliminary data.</text>
</comment>
<evidence type="ECO:0000259" key="15">
    <source>
        <dbReference type="Pfam" id="PF04810"/>
    </source>
</evidence>
<feature type="domain" description="Sec23/Sec24 helical" evidence="17">
    <location>
        <begin position="864"/>
        <end position="964"/>
    </location>
</feature>
<dbReference type="SUPFAM" id="SSF82919">
    <property type="entry name" value="Zn-finger domain of Sec23/24"/>
    <property type="match status" value="1"/>
</dbReference>
<evidence type="ECO:0000259" key="18">
    <source>
        <dbReference type="Pfam" id="PF08033"/>
    </source>
</evidence>
<dbReference type="SUPFAM" id="SSF81995">
    <property type="entry name" value="beta-sandwich domain of Sec23/24"/>
    <property type="match status" value="1"/>
</dbReference>
<feature type="region of interest" description="Disordered" evidence="13">
    <location>
        <begin position="216"/>
        <end position="342"/>
    </location>
</feature>
<keyword evidence="9" id="KW-0653">Protein transport</keyword>
<dbReference type="Gene3D" id="1.20.120.730">
    <property type="entry name" value="Sec23/Sec24 helical domain"/>
    <property type="match status" value="1"/>
</dbReference>
<protein>
    <submittedName>
        <fullName evidence="19">Uncharacterized protein</fullName>
    </submittedName>
</protein>
<feature type="compositionally biased region" description="Low complexity" evidence="13">
    <location>
        <begin position="243"/>
        <end position="254"/>
    </location>
</feature>
<evidence type="ECO:0000259" key="14">
    <source>
        <dbReference type="Pfam" id="PF00626"/>
    </source>
</evidence>
<feature type="compositionally biased region" description="Low complexity" evidence="13">
    <location>
        <begin position="153"/>
        <end position="167"/>
    </location>
</feature>
<keyword evidence="12" id="KW-0968">Cytoplasmic vesicle</keyword>
<evidence type="ECO:0000256" key="10">
    <source>
        <dbReference type="ARBA" id="ARBA00023034"/>
    </source>
</evidence>
<sequence>MTTTGPPNPSPLPEKMINPIFPPTSQSTSNGIRPPSFPPNSSTLSAQFPPQINAPIFPPNIQPLSNINNIRINSTSSPSPSPSNTHNTNINPISSPVNVLNTQINSTSILPNFSNANGSAISPANISNIKTNSMPSLPNVYNSSINPTPPPITNSSSMHTSPAPSSPNVYNPHINPAPQLSSAFNNYVNPTPTPPLPNTFNTNPMNTNSISSQMNTFNTHGNPTPPLVPSGYNMNTSTNSPLQTTYNTNQNSTSPPLSHTYNSSSTNSTAFSQPPTRPMYPAPSSAYRPQVPQPIPQTMNQNTHPLPPPPPTSASSSTYPYPQQNYTSNPPVAGYPGQPSVAPQPMHYSMGGSTAAAMTQPHNNLHGPPSNNDMVDLLKETDVVSPYAEEPPMSLLLSEENQQMNCNPEVMRCSLNVIPQTKDLLNKSRLPLGVLIHPFKDLESLSVIQGSKIVRCDSCKSYINPFVSFLDNTRWRCSICFRVNDLPQEFLFDPVTKTYGDPSRRPEVRFGTVEYTATADYMARPPQPAMYLFLLDVSHNAIQTGYLQSFCDILSENLNSLPGDARTKIGFITYDSRLHYYDLSDRSNGTFRVMIVPDLDNKPEDFLPMPDGLLVTLCECKSIVETFLNELPKLYQDNNETDSALGSALQIAAKLLGQTGGRVTVMQTRIPNLNPGALNESVSGGKEPTVIGPTSDYYKKLSLDYASLQIACDLFLLNSHHIDLATLSCIAKYSGGEVKYYPGFHSVQKPHEVERFENDLRRYLQRKIGFEAVMRLRSPPALSIHTFYGSGFVRSVDLLVLPNINPDAAFGIQVSIEDTLASYTSVTFQVALLYTSSKSERRIRVHTLSLPVSSSLTEICGNADQEAITSLVAKMAAERSMTSSIYEARDAMSNVSCDILKACLSNNISNRAFSLLVPYSLRLIPLYMLSMIKSTAFRAGSASRIDDRAFYLELCKTLPTQYLMQIFYPDLYPLHTIEDKSQIIQDGEDELHIPQRVHLSFRNIDSHGAYILDTSEYIYIYIGKAVSDHFVQNVFNVQTFSALPFDSYSLPELENPLSMKIHNFLSYLIQSRPHGVAIHIMREDSSHRHLFTRYLVDDKSESTMSYVEFLRYIREQIVK</sequence>
<organism evidence="19 20">
    <name type="scientific">Adineta steineri</name>
    <dbReference type="NCBI Taxonomy" id="433720"/>
    <lineage>
        <taxon>Eukaryota</taxon>
        <taxon>Metazoa</taxon>
        <taxon>Spiralia</taxon>
        <taxon>Gnathifera</taxon>
        <taxon>Rotifera</taxon>
        <taxon>Eurotatoria</taxon>
        <taxon>Bdelloidea</taxon>
        <taxon>Adinetida</taxon>
        <taxon>Adinetidae</taxon>
        <taxon>Adineta</taxon>
    </lineage>
</organism>
<dbReference type="InterPro" id="IPR007123">
    <property type="entry name" value="Gelsolin-like_dom"/>
</dbReference>
<feature type="region of interest" description="Disordered" evidence="13">
    <location>
        <begin position="149"/>
        <end position="168"/>
    </location>
</feature>
<feature type="compositionally biased region" description="Low complexity" evidence="13">
    <location>
        <begin position="313"/>
        <end position="322"/>
    </location>
</feature>